<dbReference type="AlphaFoldDB" id="A0AA39N2I8"/>
<organism evidence="2 3">
    <name type="scientific">Armillaria borealis</name>
    <dbReference type="NCBI Taxonomy" id="47425"/>
    <lineage>
        <taxon>Eukaryota</taxon>
        <taxon>Fungi</taxon>
        <taxon>Dikarya</taxon>
        <taxon>Basidiomycota</taxon>
        <taxon>Agaricomycotina</taxon>
        <taxon>Agaricomycetes</taxon>
        <taxon>Agaricomycetidae</taxon>
        <taxon>Agaricales</taxon>
        <taxon>Marasmiineae</taxon>
        <taxon>Physalacriaceae</taxon>
        <taxon>Armillaria</taxon>
    </lineage>
</organism>
<evidence type="ECO:0000313" key="2">
    <source>
        <dbReference type="EMBL" id="KAK0455836.1"/>
    </source>
</evidence>
<reference evidence="2" key="1">
    <citation type="submission" date="2023-06" db="EMBL/GenBank/DDBJ databases">
        <authorList>
            <consortium name="Lawrence Berkeley National Laboratory"/>
            <person name="Ahrendt S."/>
            <person name="Sahu N."/>
            <person name="Indic B."/>
            <person name="Wong-Bajracharya J."/>
            <person name="Merenyi Z."/>
            <person name="Ke H.-M."/>
            <person name="Monk M."/>
            <person name="Kocsube S."/>
            <person name="Drula E."/>
            <person name="Lipzen A."/>
            <person name="Balint B."/>
            <person name="Henrissat B."/>
            <person name="Andreopoulos B."/>
            <person name="Martin F.M."/>
            <person name="Harder C.B."/>
            <person name="Rigling D."/>
            <person name="Ford K.L."/>
            <person name="Foster G.D."/>
            <person name="Pangilinan J."/>
            <person name="Papanicolaou A."/>
            <person name="Barry K."/>
            <person name="LaButti K."/>
            <person name="Viragh M."/>
            <person name="Koriabine M."/>
            <person name="Yan M."/>
            <person name="Riley R."/>
            <person name="Champramary S."/>
            <person name="Plett K.L."/>
            <person name="Tsai I.J."/>
            <person name="Slot J."/>
            <person name="Sipos G."/>
            <person name="Plett J."/>
            <person name="Nagy L.G."/>
            <person name="Grigoriev I.V."/>
        </authorList>
    </citation>
    <scope>NUCLEOTIDE SEQUENCE</scope>
    <source>
        <strain evidence="2">FPL87.14</strain>
    </source>
</reference>
<evidence type="ECO:0000256" key="1">
    <source>
        <dbReference type="SAM" id="MobiDB-lite"/>
    </source>
</evidence>
<dbReference type="PANTHER" id="PTHR23159:SF31">
    <property type="entry name" value="CENTROSOME-ASSOCIATED PROTEIN CEP250 ISOFORM X1"/>
    <property type="match status" value="1"/>
</dbReference>
<gene>
    <name evidence="2" type="ORF">EV421DRAFT_2052</name>
</gene>
<feature type="region of interest" description="Disordered" evidence="1">
    <location>
        <begin position="1"/>
        <end position="117"/>
    </location>
</feature>
<feature type="compositionally biased region" description="Basic and acidic residues" evidence="1">
    <location>
        <begin position="242"/>
        <end position="266"/>
    </location>
</feature>
<name>A0AA39N2I8_9AGAR</name>
<proteinExistence type="predicted"/>
<keyword evidence="3" id="KW-1185">Reference proteome</keyword>
<feature type="compositionally biased region" description="Pro residues" evidence="1">
    <location>
        <begin position="38"/>
        <end position="54"/>
    </location>
</feature>
<feature type="region of interest" description="Disordered" evidence="1">
    <location>
        <begin position="242"/>
        <end position="280"/>
    </location>
</feature>
<dbReference type="PANTHER" id="PTHR23159">
    <property type="entry name" value="CENTROSOMAL PROTEIN 2"/>
    <property type="match status" value="1"/>
</dbReference>
<feature type="compositionally biased region" description="Polar residues" evidence="1">
    <location>
        <begin position="267"/>
        <end position="277"/>
    </location>
</feature>
<dbReference type="Proteomes" id="UP001175226">
    <property type="component" value="Unassembled WGS sequence"/>
</dbReference>
<comment type="caution">
    <text evidence="2">The sequence shown here is derived from an EMBL/GenBank/DDBJ whole genome shotgun (WGS) entry which is preliminary data.</text>
</comment>
<protein>
    <submittedName>
        <fullName evidence="2">Uncharacterized protein</fullName>
    </submittedName>
</protein>
<accession>A0AA39N2I8</accession>
<evidence type="ECO:0000313" key="3">
    <source>
        <dbReference type="Proteomes" id="UP001175226"/>
    </source>
</evidence>
<dbReference type="EMBL" id="JAUEPT010000001">
    <property type="protein sequence ID" value="KAK0455836.1"/>
    <property type="molecule type" value="Genomic_DNA"/>
</dbReference>
<dbReference type="Gene3D" id="1.10.287.1490">
    <property type="match status" value="1"/>
</dbReference>
<sequence>MSEDDRAAKAARAKAMLKKRQQKKAHGAPITPEVASPSSPPSSRPFSPALPEPAPAEDEKRDVADLFATRESNDTSWISSLPRAAPPPASSPPSNLISSPPPLKPTGHPHTTNIDGGAFKARIDELESENASLSSRMRELQASQDRLRETEVILGEERKRSQQLSQDVQQLQVERETFLRNEQQTISLLVSEKASLASELERLEGLESEAQSTKSQLEEERKQSLVLQGRLAGLESDLHKSSYENEQLRAKDKDLTEKNREQERELQLSNAASSNLQKEVDDYKRRLRELEEQIQSDDRAEKLENTLKNTQDRSDELEFQLSKLKQAYATLKDDRDRTDAELKQYRDSAEAWQSKYSTLEAEHEAIQKLLTSNELEKTALNHQTVALRSEIDSTQKDIALLQDKLTQAAVELASWQPSITGRPE</sequence>
<feature type="compositionally biased region" description="Basic residues" evidence="1">
    <location>
        <begin position="9"/>
        <end position="26"/>
    </location>
</feature>